<proteinExistence type="inferred from homology"/>
<feature type="region of interest" description="Disordered" evidence="8">
    <location>
        <begin position="814"/>
        <end position="874"/>
    </location>
</feature>
<dbReference type="GO" id="GO:0003743">
    <property type="term" value="F:translation initiation factor activity"/>
    <property type="evidence" value="ECO:0007669"/>
    <property type="project" value="UniProtKB-UniRule"/>
</dbReference>
<dbReference type="GO" id="GO:0005852">
    <property type="term" value="C:eukaryotic translation initiation factor 3 complex"/>
    <property type="evidence" value="ECO:0007669"/>
    <property type="project" value="UniProtKB-UniRule"/>
</dbReference>
<dbReference type="Proteomes" id="UP001558713">
    <property type="component" value="Unassembled WGS sequence"/>
</dbReference>
<dbReference type="PANTHER" id="PTHR14005">
    <property type="entry name" value="EUKARYOTIC TRANSLATION INITIATION FACTOR 3, THETA SUBUNIT"/>
    <property type="match status" value="1"/>
</dbReference>
<dbReference type="GO" id="GO:0001732">
    <property type="term" value="P:formation of cytoplasmic translation initiation complex"/>
    <property type="evidence" value="ECO:0007669"/>
    <property type="project" value="UniProtKB-UniRule"/>
</dbReference>
<protein>
    <recommendedName>
        <fullName evidence="7">Eukaryotic translation initiation factor 3 subunit A</fullName>
        <shortName evidence="7">eIF3a</shortName>
    </recommendedName>
    <alternativeName>
        <fullName evidence="7">Eukaryotic translation initiation factor 3 subunit 10</fullName>
    </alternativeName>
</protein>
<keyword evidence="11" id="KW-1185">Reference proteome</keyword>
<dbReference type="InterPro" id="IPR054711">
    <property type="entry name" value="eIF3a_PCI_TPR-like"/>
</dbReference>
<evidence type="ECO:0000256" key="7">
    <source>
        <dbReference type="HAMAP-Rule" id="MF_03000"/>
    </source>
</evidence>
<name>A0ABD0Z7W4_CARAN</name>
<dbReference type="FunFam" id="1.25.40.860:FF:000004">
    <property type="entry name" value="Eukaryotic translation initiation factor 3 subunit A"/>
    <property type="match status" value="1"/>
</dbReference>
<evidence type="ECO:0000256" key="5">
    <source>
        <dbReference type="ARBA" id="ARBA00022917"/>
    </source>
</evidence>
<comment type="function">
    <text evidence="7">RNA-binding component of the eukaryotic translation initiation factor 3 (eIF-3) complex, which is involved in protein synthesis of a specialized repertoire of mRNAs and, together with other initiation factors, stimulates binding of mRNA and methionyl-tRNAi to the 40S ribosome. The eIF-3 complex specifically targets and initiates translation of a subset of mRNAs involved in cell proliferation.</text>
</comment>
<dbReference type="FunFam" id="4.10.860.10:FF:000001">
    <property type="entry name" value="Eukaryotic translation initiation factor 3 subunit A"/>
    <property type="match status" value="1"/>
</dbReference>
<evidence type="ECO:0000256" key="3">
    <source>
        <dbReference type="ARBA" id="ARBA00022540"/>
    </source>
</evidence>
<feature type="domain" description="PCI" evidence="9">
    <location>
        <begin position="337"/>
        <end position="514"/>
    </location>
</feature>
<evidence type="ECO:0000256" key="1">
    <source>
        <dbReference type="ARBA" id="ARBA00004496"/>
    </source>
</evidence>
<dbReference type="PANTHER" id="PTHR14005:SF2">
    <property type="entry name" value="EUKARYOTIC TRANSLATION INITIATION FACTOR 3 SUBUNIT A"/>
    <property type="match status" value="1"/>
</dbReference>
<dbReference type="Gene3D" id="4.10.860.10">
    <property type="entry name" value="UVR domain"/>
    <property type="match status" value="1"/>
</dbReference>
<comment type="caution">
    <text evidence="10">The sequence shown here is derived from an EMBL/GenBank/DDBJ whole genome shotgun (WGS) entry which is preliminary data.</text>
</comment>
<dbReference type="EMBL" id="JBANAX010000870">
    <property type="protein sequence ID" value="KAL1190766.1"/>
    <property type="molecule type" value="Genomic_DNA"/>
</dbReference>
<dbReference type="Pfam" id="PF01399">
    <property type="entry name" value="PCI"/>
    <property type="match status" value="1"/>
</dbReference>
<evidence type="ECO:0000313" key="10">
    <source>
        <dbReference type="EMBL" id="KAL1190766.1"/>
    </source>
</evidence>
<feature type="coiled-coil region" evidence="7">
    <location>
        <begin position="93"/>
        <end position="120"/>
    </location>
</feature>
<keyword evidence="6 7" id="KW-0175">Coiled coil</keyword>
<evidence type="ECO:0000256" key="2">
    <source>
        <dbReference type="ARBA" id="ARBA00022490"/>
    </source>
</evidence>
<sequence length="900" mass="105688">MAIFTKPENAFKRADELINVGQKQDALQVLHGVITSKSYRSWQKSHEQIMFRFVELCVELRSGQFAKDGLIQYRNACQQVNISSFEEVFKHYLHLATKKVEQARSKADALEEESLDVDDLEADKKPEDLQLSIVSGEKGKDRSDRELVTPWLKFLWETYRTLLEILRNNSKLEALYAMTAHKAFQFCKQYKRRKEFRRLCEMIRNHLVNLNKYKDQRDRPDLTAPESLQLYLDTRFEQLKVSTELGLWQEAFRSAEDIYGLMCMVNKTPKSSLLVVYYSKLTEIFWNSSSHLYHAYAWFKLFGLQKNFNKNLNQKYLQLIASSVVLAALSVPPYGRFHGASHLELENEKELNLRMSNLIEFNLEPKFKGKDMLSRASLLSELVSRGVLSCATQEVKDLYHVLEHEFHPLDLGSKIKPLLDRISKLGGKLSSAPSLQDVQLSQYIPSLEKIATLKLLQQVSKIYQTITIKNVAQLVPFFDFSAVETISVDAVRNNFVAMKVDHMKGVVLFGNLSIESDGLKDPLTIFAETMNKVRAMLFPAPSKASKLGEIVPNLGETVGNEHKILLARKLIIEKRKEEQERQLLEMECEEEQRRLKLLKLTAEAEQKRLATELEERRRQRIVREIEERELEEAKALLEETEKRQTKGKKRTLFDGEKLTKQTVMERAMSDKRKEDQEMEKKLRKLAITMDYLERAKREEASPLIEAAYQQRLVEEIKIYEREQQREVELCKERHESDLMEKNRLARPRMLDNKEVFQERVICLRQVEFDMLRTEKEERIGQIIRARKEERDIKRKRIYHLNSEEERINKLREEEEARKREETEKRRKEEVERKAKLDEMAEKQRQRERELEEKKRLRRETLLKPTDTFPARSLEPTVAATASAIAHSQSPAKYVPKFRRS</sequence>
<evidence type="ECO:0000256" key="4">
    <source>
        <dbReference type="ARBA" id="ARBA00022884"/>
    </source>
</evidence>
<dbReference type="GO" id="GO:0003723">
    <property type="term" value="F:RNA binding"/>
    <property type="evidence" value="ECO:0007669"/>
    <property type="project" value="UniProtKB-UniRule"/>
</dbReference>
<comment type="subunit">
    <text evidence="7">Component of the eukaryotic translation initiation factor 3 (eIF-3) complex.</text>
</comment>
<dbReference type="FunFam" id="1.25.40.860:FF:000006">
    <property type="entry name" value="Eukaryotic translation initiation factor 3 subunit A"/>
    <property type="match status" value="1"/>
</dbReference>
<accession>A0ABD0Z7W4</accession>
<dbReference type="GO" id="GO:0016282">
    <property type="term" value="C:eukaryotic 43S preinitiation complex"/>
    <property type="evidence" value="ECO:0007669"/>
    <property type="project" value="UniProtKB-UniRule"/>
</dbReference>
<evidence type="ECO:0000256" key="6">
    <source>
        <dbReference type="ARBA" id="ARBA00023054"/>
    </source>
</evidence>
<keyword evidence="2 7" id="KW-0963">Cytoplasm</keyword>
<dbReference type="HAMAP" id="MF_03000">
    <property type="entry name" value="eIF3a"/>
    <property type="match status" value="1"/>
</dbReference>
<dbReference type="AlphaFoldDB" id="A0ABD0Z7W4"/>
<dbReference type="PROSITE" id="PS50250">
    <property type="entry name" value="PCI"/>
    <property type="match status" value="1"/>
</dbReference>
<gene>
    <name evidence="10" type="ORF">V5N11_013311</name>
</gene>
<feature type="coiled-coil region" evidence="7">
    <location>
        <begin position="567"/>
        <end position="684"/>
    </location>
</feature>
<feature type="compositionally biased region" description="Basic and acidic residues" evidence="8">
    <location>
        <begin position="814"/>
        <end position="861"/>
    </location>
</feature>
<comment type="subcellular location">
    <subcellularLocation>
        <location evidence="1 7">Cytoplasm</location>
    </subcellularLocation>
</comment>
<evidence type="ECO:0000259" key="9">
    <source>
        <dbReference type="PROSITE" id="PS50250"/>
    </source>
</evidence>
<keyword evidence="5 7" id="KW-0648">Protein biosynthesis</keyword>
<dbReference type="InterPro" id="IPR027512">
    <property type="entry name" value="EIF3A"/>
</dbReference>
<evidence type="ECO:0000256" key="8">
    <source>
        <dbReference type="SAM" id="MobiDB-lite"/>
    </source>
</evidence>
<reference evidence="10 11" key="1">
    <citation type="submission" date="2024-04" db="EMBL/GenBank/DDBJ databases">
        <title>Genome assembly C_amara_ONT_v2.</title>
        <authorList>
            <person name="Yant L."/>
            <person name="Moore C."/>
            <person name="Slenker M."/>
        </authorList>
    </citation>
    <scope>NUCLEOTIDE SEQUENCE [LARGE SCALE GENOMIC DNA]</scope>
    <source>
        <tissue evidence="10">Leaf</tissue>
    </source>
</reference>
<organism evidence="10 11">
    <name type="scientific">Cardamine amara subsp. amara</name>
    <dbReference type="NCBI Taxonomy" id="228776"/>
    <lineage>
        <taxon>Eukaryota</taxon>
        <taxon>Viridiplantae</taxon>
        <taxon>Streptophyta</taxon>
        <taxon>Embryophyta</taxon>
        <taxon>Tracheophyta</taxon>
        <taxon>Spermatophyta</taxon>
        <taxon>Magnoliopsida</taxon>
        <taxon>eudicotyledons</taxon>
        <taxon>Gunneridae</taxon>
        <taxon>Pentapetalae</taxon>
        <taxon>rosids</taxon>
        <taxon>malvids</taxon>
        <taxon>Brassicales</taxon>
        <taxon>Brassicaceae</taxon>
        <taxon>Cardamineae</taxon>
        <taxon>Cardamine</taxon>
    </lineage>
</organism>
<comment type="similarity">
    <text evidence="7">Belongs to the eIF-3 subunit A family.</text>
</comment>
<keyword evidence="3 7" id="KW-0396">Initiation factor</keyword>
<dbReference type="SMART" id="SM00088">
    <property type="entry name" value="PINT"/>
    <property type="match status" value="1"/>
</dbReference>
<evidence type="ECO:0000313" key="11">
    <source>
        <dbReference type="Proteomes" id="UP001558713"/>
    </source>
</evidence>
<keyword evidence="4 7" id="KW-0694">RNA-binding</keyword>
<dbReference type="Pfam" id="PF22591">
    <property type="entry name" value="eIF3a_PCI_TPR-like"/>
    <property type="match status" value="1"/>
</dbReference>
<dbReference type="Gene3D" id="1.25.40.860">
    <property type="match status" value="2"/>
</dbReference>
<dbReference type="GO" id="GO:0033290">
    <property type="term" value="C:eukaryotic 48S preinitiation complex"/>
    <property type="evidence" value="ECO:0007669"/>
    <property type="project" value="UniProtKB-UniRule"/>
</dbReference>
<dbReference type="InterPro" id="IPR000717">
    <property type="entry name" value="PCI_dom"/>
</dbReference>